<accession>A0AA36FT75</accession>
<feature type="non-terminal residue" evidence="2">
    <location>
        <position position="119"/>
    </location>
</feature>
<gene>
    <name evidence="2" type="ORF">MSPICULIGERA_LOCUS468</name>
</gene>
<proteinExistence type="predicted"/>
<dbReference type="EMBL" id="CATQJA010000075">
    <property type="protein sequence ID" value="CAJ0557710.1"/>
    <property type="molecule type" value="Genomic_DNA"/>
</dbReference>
<feature type="signal peptide" evidence="1">
    <location>
        <begin position="1"/>
        <end position="20"/>
    </location>
</feature>
<keyword evidence="3" id="KW-1185">Reference proteome</keyword>
<reference evidence="2" key="1">
    <citation type="submission" date="2023-06" db="EMBL/GenBank/DDBJ databases">
        <authorList>
            <person name="Delattre M."/>
        </authorList>
    </citation>
    <scope>NUCLEOTIDE SEQUENCE</scope>
    <source>
        <strain evidence="2">AF72</strain>
    </source>
</reference>
<organism evidence="2 3">
    <name type="scientific">Mesorhabditis spiculigera</name>
    <dbReference type="NCBI Taxonomy" id="96644"/>
    <lineage>
        <taxon>Eukaryota</taxon>
        <taxon>Metazoa</taxon>
        <taxon>Ecdysozoa</taxon>
        <taxon>Nematoda</taxon>
        <taxon>Chromadorea</taxon>
        <taxon>Rhabditida</taxon>
        <taxon>Rhabditina</taxon>
        <taxon>Rhabditomorpha</taxon>
        <taxon>Rhabditoidea</taxon>
        <taxon>Rhabditidae</taxon>
        <taxon>Mesorhabditinae</taxon>
        <taxon>Mesorhabditis</taxon>
    </lineage>
</organism>
<dbReference type="AlphaFoldDB" id="A0AA36FT75"/>
<evidence type="ECO:0000313" key="2">
    <source>
        <dbReference type="EMBL" id="CAJ0557710.1"/>
    </source>
</evidence>
<feature type="chain" id="PRO_5041421881" evidence="1">
    <location>
        <begin position="21"/>
        <end position="119"/>
    </location>
</feature>
<comment type="caution">
    <text evidence="2">The sequence shown here is derived from an EMBL/GenBank/DDBJ whole genome shotgun (WGS) entry which is preliminary data.</text>
</comment>
<keyword evidence="1" id="KW-0732">Signal</keyword>
<sequence>MASIVSSLCLLLVFCLSVEAVFLPNLYQPNEDGMAGAAEKRMSRQALIRLMIQRDRQALGAHGPIKRSVLGTALLKPSGKLREWLWTHLEVDRRSIDAADDFQNCFLSPVQCMISRKRR</sequence>
<protein>
    <submittedName>
        <fullName evidence="2">Uncharacterized protein</fullName>
    </submittedName>
</protein>
<dbReference type="Proteomes" id="UP001177023">
    <property type="component" value="Unassembled WGS sequence"/>
</dbReference>
<evidence type="ECO:0000256" key="1">
    <source>
        <dbReference type="SAM" id="SignalP"/>
    </source>
</evidence>
<evidence type="ECO:0000313" key="3">
    <source>
        <dbReference type="Proteomes" id="UP001177023"/>
    </source>
</evidence>
<name>A0AA36FT75_9BILA</name>